<feature type="transmembrane region" description="Helical" evidence="1">
    <location>
        <begin position="6"/>
        <end position="25"/>
    </location>
</feature>
<feature type="transmembrane region" description="Helical" evidence="1">
    <location>
        <begin position="135"/>
        <end position="160"/>
    </location>
</feature>
<dbReference type="Pfam" id="PF06541">
    <property type="entry name" value="ABC_trans_CmpB"/>
    <property type="match status" value="1"/>
</dbReference>
<evidence type="ECO:0000313" key="2">
    <source>
        <dbReference type="EMBL" id="SQJ02430.1"/>
    </source>
</evidence>
<dbReference type="EMBL" id="LS483487">
    <property type="protein sequence ID" value="SQJ02430.1"/>
    <property type="molecule type" value="Genomic_DNA"/>
</dbReference>
<keyword evidence="1" id="KW-1133">Transmembrane helix</keyword>
<accession>A0AAX2J9S4</accession>
<dbReference type="RefSeq" id="WP_005977463.1">
    <property type="nucleotide sequence ID" value="NZ_BAABXY010000001.1"/>
</dbReference>
<dbReference type="KEGG" id="ful:C4N20_14020"/>
<evidence type="ECO:0000313" key="3">
    <source>
        <dbReference type="Proteomes" id="UP000249008"/>
    </source>
</evidence>
<dbReference type="Proteomes" id="UP000249008">
    <property type="component" value="Chromosome 1"/>
</dbReference>
<keyword evidence="1" id="KW-0812">Transmembrane</keyword>
<gene>
    <name evidence="2" type="ORF">NCTC12112_01375</name>
</gene>
<feature type="transmembrane region" description="Helical" evidence="1">
    <location>
        <begin position="37"/>
        <end position="57"/>
    </location>
</feature>
<proteinExistence type="predicted"/>
<protein>
    <submittedName>
        <fullName evidence="2">Predicted membrane protein</fullName>
    </submittedName>
</protein>
<reference evidence="2 3" key="1">
    <citation type="submission" date="2018-06" db="EMBL/GenBank/DDBJ databases">
        <authorList>
            <consortium name="Pathogen Informatics"/>
            <person name="Doyle S."/>
        </authorList>
    </citation>
    <scope>NUCLEOTIDE SEQUENCE [LARGE SCALE GENOMIC DNA]</scope>
    <source>
        <strain evidence="2 3">NCTC12112</strain>
    </source>
</reference>
<dbReference type="AlphaFoldDB" id="A0AAX2J9S4"/>
<feature type="transmembrane region" description="Helical" evidence="1">
    <location>
        <begin position="105"/>
        <end position="129"/>
    </location>
</feature>
<sequence length="247" mass="28588">MYKYLYYFFIYSFLGWCLEVCYAALNTGTFVNRGFLNGPYCPIYGVGVVIVILLVFPLRKNMLLLYVASVVLTSVLELVTGFALEKIFHYRWWNYSDVPFNIDGYVCLKFSLMWGIACIIVVDVIHPLVDDFVRWIPHFIGKILLGIMIVMMAIDLVATVETVLKLNSRLEKIDKIAVDIHDFSNDIGSKLTTDFLATDKKLKDLDQKKEDLLKKLDWGQRRMLKAFPTMKSSHHNESFKDMQNNLN</sequence>
<dbReference type="InterPro" id="IPR010540">
    <property type="entry name" value="CmpB_TMEM229"/>
</dbReference>
<organism evidence="2 3">
    <name type="scientific">Fusobacterium ulcerans</name>
    <dbReference type="NCBI Taxonomy" id="861"/>
    <lineage>
        <taxon>Bacteria</taxon>
        <taxon>Fusobacteriati</taxon>
        <taxon>Fusobacteriota</taxon>
        <taxon>Fusobacteriia</taxon>
        <taxon>Fusobacteriales</taxon>
        <taxon>Fusobacteriaceae</taxon>
        <taxon>Fusobacterium</taxon>
    </lineage>
</organism>
<evidence type="ECO:0000256" key="1">
    <source>
        <dbReference type="SAM" id="Phobius"/>
    </source>
</evidence>
<keyword evidence="1" id="KW-0472">Membrane</keyword>
<feature type="transmembrane region" description="Helical" evidence="1">
    <location>
        <begin position="63"/>
        <end position="84"/>
    </location>
</feature>
<name>A0AAX2J9S4_9FUSO</name>
<dbReference type="GeneID" id="78455939"/>